<organism evidence="8 9">
    <name type="scientific">Dehalogenimonas formicexedens</name>
    <dbReference type="NCBI Taxonomy" id="1839801"/>
    <lineage>
        <taxon>Bacteria</taxon>
        <taxon>Bacillati</taxon>
        <taxon>Chloroflexota</taxon>
        <taxon>Dehalococcoidia</taxon>
        <taxon>Dehalococcoidales</taxon>
        <taxon>Dehalococcoidaceae</taxon>
        <taxon>Dehalogenimonas</taxon>
    </lineage>
</organism>
<evidence type="ECO:0000313" key="8">
    <source>
        <dbReference type="EMBL" id="APV43778.1"/>
    </source>
</evidence>
<dbReference type="CDD" id="cd10561">
    <property type="entry name" value="HybA_like"/>
    <property type="match status" value="1"/>
</dbReference>
<dbReference type="PROSITE" id="PS00198">
    <property type="entry name" value="4FE4S_FER_1"/>
    <property type="match status" value="1"/>
</dbReference>
<keyword evidence="5" id="KW-0408">Iron</keyword>
<evidence type="ECO:0000256" key="1">
    <source>
        <dbReference type="ARBA" id="ARBA00004196"/>
    </source>
</evidence>
<dbReference type="InterPro" id="IPR051555">
    <property type="entry name" value="FDH_Electron_Transfer_Unit"/>
</dbReference>
<evidence type="ECO:0000256" key="6">
    <source>
        <dbReference type="ARBA" id="ARBA00023014"/>
    </source>
</evidence>
<dbReference type="AlphaFoldDB" id="A0A1P8F5R7"/>
<dbReference type="KEGG" id="dfo:Dform_00420"/>
<proteinExistence type="predicted"/>
<dbReference type="PANTHER" id="PTHR43545:SF4">
    <property type="entry name" value="IRON-SULFUR PROTEIN"/>
    <property type="match status" value="1"/>
</dbReference>
<dbReference type="Proteomes" id="UP000185934">
    <property type="component" value="Chromosome"/>
</dbReference>
<dbReference type="EMBL" id="CP018258">
    <property type="protein sequence ID" value="APV43778.1"/>
    <property type="molecule type" value="Genomic_DNA"/>
</dbReference>
<dbReference type="PANTHER" id="PTHR43545">
    <property type="entry name" value="FORMATE DEHYDROGENASE, NITRATE-INDUCIBLE, IRON-SULFUR SUBUNIT"/>
    <property type="match status" value="1"/>
</dbReference>
<dbReference type="STRING" id="1839801.Dform_00420"/>
<feature type="domain" description="4Fe-4S ferredoxin-type" evidence="7">
    <location>
        <begin position="65"/>
        <end position="96"/>
    </location>
</feature>
<sequence>MAKGLLIDTVKCTGCRGCQSACKQWNLNPAVETKFSPTMTNPPETNAYTFVHVEFYEGTKSNGDLDWTFVSKRCMHCEHPACVSVCPVGALQKLDFGPVVWEEGRCIGCRYCQNACPFDIPKYTWFDENGKTDPWPKIAKCTLCWDRQLNKNPSEIPACSKTCPPKAILFGERNDLLAVAKNRIANSPDKYFNHIYGEEEAGGTQVLFISGQNPQAIGFPNVEKESYPGFTWEFLSRIPYEIAALGAFLVGTYVWRNNRIKKKALEESAVSNSKGGNH</sequence>
<keyword evidence="3" id="KW-0479">Metal-binding</keyword>
<dbReference type="InterPro" id="IPR017900">
    <property type="entry name" value="4Fe4S_Fe_S_CS"/>
</dbReference>
<evidence type="ECO:0000256" key="4">
    <source>
        <dbReference type="ARBA" id="ARBA00022737"/>
    </source>
</evidence>
<dbReference type="Pfam" id="PF13247">
    <property type="entry name" value="Fer4_11"/>
    <property type="match status" value="1"/>
</dbReference>
<dbReference type="OrthoDB" id="9779457at2"/>
<feature type="domain" description="4Fe-4S ferredoxin-type" evidence="7">
    <location>
        <begin position="97"/>
        <end position="126"/>
    </location>
</feature>
<dbReference type="Gene3D" id="3.30.70.20">
    <property type="match status" value="2"/>
</dbReference>
<reference evidence="9" key="1">
    <citation type="submission" date="2016-11" db="EMBL/GenBank/DDBJ databases">
        <title>Dehalogenimonas formicexedens sp. nov., a chlorinated alkane respiring bacterium isolated from contaminated groundwater.</title>
        <authorList>
            <person name="Key T.A."/>
            <person name="Bowman K.S."/>
            <person name="Lee I."/>
            <person name="Chun J."/>
            <person name="Albuquerque L."/>
            <person name="da Costa M.S."/>
            <person name="Rainey F.A."/>
            <person name="Moe W.M."/>
        </authorList>
    </citation>
    <scope>NUCLEOTIDE SEQUENCE [LARGE SCALE GENOMIC DNA]</scope>
    <source>
        <strain evidence="9">NSZ-14</strain>
    </source>
</reference>
<dbReference type="GO" id="GO:0051539">
    <property type="term" value="F:4 iron, 4 sulfur cluster binding"/>
    <property type="evidence" value="ECO:0007669"/>
    <property type="project" value="UniProtKB-KW"/>
</dbReference>
<accession>A0A1P8F5R7</accession>
<keyword evidence="4" id="KW-0677">Repeat</keyword>
<keyword evidence="6" id="KW-0411">Iron-sulfur</keyword>
<gene>
    <name evidence="8" type="ORF">Dform_00420</name>
</gene>
<evidence type="ECO:0000313" key="9">
    <source>
        <dbReference type="Proteomes" id="UP000185934"/>
    </source>
</evidence>
<evidence type="ECO:0000256" key="2">
    <source>
        <dbReference type="ARBA" id="ARBA00022485"/>
    </source>
</evidence>
<evidence type="ECO:0000259" key="7">
    <source>
        <dbReference type="PROSITE" id="PS51379"/>
    </source>
</evidence>
<evidence type="ECO:0000256" key="5">
    <source>
        <dbReference type="ARBA" id="ARBA00023004"/>
    </source>
</evidence>
<protein>
    <submittedName>
        <fullName evidence="8">Formate dehydrogenase iron-sulfur subunit</fullName>
    </submittedName>
</protein>
<dbReference type="PROSITE" id="PS51379">
    <property type="entry name" value="4FE4S_FER_2"/>
    <property type="match status" value="3"/>
</dbReference>
<evidence type="ECO:0000256" key="3">
    <source>
        <dbReference type="ARBA" id="ARBA00022723"/>
    </source>
</evidence>
<keyword evidence="2" id="KW-0004">4Fe-4S</keyword>
<name>A0A1P8F5R7_9CHLR</name>
<keyword evidence="9" id="KW-1185">Reference proteome</keyword>
<feature type="domain" description="4Fe-4S ferredoxin-type" evidence="7">
    <location>
        <begin position="3"/>
        <end position="32"/>
    </location>
</feature>
<dbReference type="GO" id="GO:0030313">
    <property type="term" value="C:cell envelope"/>
    <property type="evidence" value="ECO:0007669"/>
    <property type="project" value="UniProtKB-SubCell"/>
</dbReference>
<dbReference type="SUPFAM" id="SSF54862">
    <property type="entry name" value="4Fe-4S ferredoxins"/>
    <property type="match status" value="1"/>
</dbReference>
<comment type="subcellular location">
    <subcellularLocation>
        <location evidence="1">Cell envelope</location>
    </subcellularLocation>
</comment>
<dbReference type="GO" id="GO:0046872">
    <property type="term" value="F:metal ion binding"/>
    <property type="evidence" value="ECO:0007669"/>
    <property type="project" value="UniProtKB-KW"/>
</dbReference>
<dbReference type="InterPro" id="IPR017896">
    <property type="entry name" value="4Fe4S_Fe-S-bd"/>
</dbReference>
<dbReference type="RefSeq" id="WP_076003558.1">
    <property type="nucleotide sequence ID" value="NZ_CP018258.1"/>
</dbReference>